<evidence type="ECO:0000256" key="1">
    <source>
        <dbReference type="SAM" id="Coils"/>
    </source>
</evidence>
<keyword evidence="1" id="KW-0175">Coiled coil</keyword>
<protein>
    <submittedName>
        <fullName evidence="2">Uncharacterized protein</fullName>
    </submittedName>
</protein>
<dbReference type="EMBL" id="LATX01002339">
    <property type="protein sequence ID" value="KTB31288.1"/>
    <property type="molecule type" value="Genomic_DNA"/>
</dbReference>
<organism evidence="2 3">
    <name type="scientific">Moniliophthora roreri</name>
    <name type="common">Frosty pod rot fungus</name>
    <name type="synonym">Monilia roreri</name>
    <dbReference type="NCBI Taxonomy" id="221103"/>
    <lineage>
        <taxon>Eukaryota</taxon>
        <taxon>Fungi</taxon>
        <taxon>Dikarya</taxon>
        <taxon>Basidiomycota</taxon>
        <taxon>Agaricomycotina</taxon>
        <taxon>Agaricomycetes</taxon>
        <taxon>Agaricomycetidae</taxon>
        <taxon>Agaricales</taxon>
        <taxon>Marasmiineae</taxon>
        <taxon>Marasmiaceae</taxon>
        <taxon>Moniliophthora</taxon>
    </lineage>
</organism>
<gene>
    <name evidence="2" type="ORF">WG66_16130</name>
</gene>
<proteinExistence type="predicted"/>
<feature type="coiled-coil region" evidence="1">
    <location>
        <begin position="37"/>
        <end position="158"/>
    </location>
</feature>
<accession>A0A0W0F4Q4</accession>
<evidence type="ECO:0000313" key="3">
    <source>
        <dbReference type="Proteomes" id="UP000054988"/>
    </source>
</evidence>
<sequence>MAANGSPTNRERIIEDEMTRIKPSLHRMLNNIEETFADELNRQRAEQEAKIAGLQAIRADLEIKLAESQTRLAHLGTLEQMHIRLEQAESRLVKMDALEAENRALRKELDAAKVKWTGLVHDGWGETASEKERYRLKLERAEAQLLLAKEQAKAARKMIKKAGLILKSDDGIPDSVAVLRSRRLHLLRLCQIIIEDREGMKNAKHDIPSRPFMYSTMFRIPNDLLITLSLVERT</sequence>
<name>A0A0W0F4Q4_MONRR</name>
<evidence type="ECO:0000313" key="2">
    <source>
        <dbReference type="EMBL" id="KTB31288.1"/>
    </source>
</evidence>
<reference evidence="2 3" key="1">
    <citation type="submission" date="2015-12" db="EMBL/GenBank/DDBJ databases">
        <title>Draft genome sequence of Moniliophthora roreri, the causal agent of frosty pod rot of cacao.</title>
        <authorList>
            <person name="Aime M.C."/>
            <person name="Diaz-Valderrama J.R."/>
            <person name="Kijpornyongpan T."/>
            <person name="Phillips-Mora W."/>
        </authorList>
    </citation>
    <scope>NUCLEOTIDE SEQUENCE [LARGE SCALE GENOMIC DNA]</scope>
    <source>
        <strain evidence="2 3">MCA 2952</strain>
    </source>
</reference>
<dbReference type="AlphaFoldDB" id="A0A0W0F4Q4"/>
<dbReference type="Proteomes" id="UP000054988">
    <property type="component" value="Unassembled WGS sequence"/>
</dbReference>
<comment type="caution">
    <text evidence="2">The sequence shown here is derived from an EMBL/GenBank/DDBJ whole genome shotgun (WGS) entry which is preliminary data.</text>
</comment>